<dbReference type="EMBL" id="JADGLW010000002">
    <property type="protein sequence ID" value="MBF0753481.1"/>
    <property type="molecule type" value="Genomic_DNA"/>
</dbReference>
<comment type="caution">
    <text evidence="5">The sequence shown here is derived from an EMBL/GenBank/DDBJ whole genome shotgun (WGS) entry which is preliminary data.</text>
</comment>
<dbReference type="RefSeq" id="WP_135097009.1">
    <property type="nucleotide sequence ID" value="NZ_JADGLW010000002.1"/>
</dbReference>
<keyword evidence="6" id="KW-1185">Reference proteome</keyword>
<dbReference type="PANTHER" id="PTHR43270">
    <property type="entry name" value="BETA-ALA-HIS DIPEPTIDASE"/>
    <property type="match status" value="1"/>
</dbReference>
<dbReference type="SUPFAM" id="SSF55031">
    <property type="entry name" value="Bacterial exopeptidase dimerisation domain"/>
    <property type="match status" value="1"/>
</dbReference>
<evidence type="ECO:0000256" key="2">
    <source>
        <dbReference type="ARBA" id="ARBA00022723"/>
    </source>
</evidence>
<proteinExistence type="predicted"/>
<dbReference type="Gene3D" id="3.30.70.360">
    <property type="match status" value="1"/>
</dbReference>
<gene>
    <name evidence="5" type="ORF">IR135_04285</name>
</gene>
<dbReference type="InterPro" id="IPR002933">
    <property type="entry name" value="Peptidase_M20"/>
</dbReference>
<reference evidence="5 6" key="1">
    <citation type="submission" date="2020-10" db="EMBL/GenBank/DDBJ databases">
        <title>Mouse Oral microbiota.</title>
        <authorList>
            <person name="Joseph S."/>
            <person name="Aduse-Opoku J."/>
        </authorList>
    </citation>
    <scope>NUCLEOTIDE SEQUENCE [LARGE SCALE GENOMIC DNA]</scope>
    <source>
        <strain evidence="5 6">19428wE5_W307</strain>
    </source>
</reference>
<dbReference type="PANTHER" id="PTHR43270:SF8">
    <property type="entry name" value="DI- AND TRIPEPTIDASE DUG2-RELATED"/>
    <property type="match status" value="1"/>
</dbReference>
<keyword evidence="2" id="KW-0479">Metal-binding</keyword>
<evidence type="ECO:0000256" key="3">
    <source>
        <dbReference type="ARBA" id="ARBA00022801"/>
    </source>
</evidence>
<protein>
    <submittedName>
        <fullName evidence="5">M20/M25/M40 family metallo-hydrolase</fullName>
    </submittedName>
</protein>
<dbReference type="SUPFAM" id="SSF53187">
    <property type="entry name" value="Zn-dependent exopeptidases"/>
    <property type="match status" value="1"/>
</dbReference>
<keyword evidence="1" id="KW-0645">Protease</keyword>
<dbReference type="InterPro" id="IPR011650">
    <property type="entry name" value="Peptidase_M20_dimer"/>
</dbReference>
<dbReference type="NCBIfam" id="NF006579">
    <property type="entry name" value="PRK09104.1"/>
    <property type="match status" value="1"/>
</dbReference>
<feature type="domain" description="Peptidase M20 dimerisation" evidence="4">
    <location>
        <begin position="206"/>
        <end position="349"/>
    </location>
</feature>
<dbReference type="Pfam" id="PF01546">
    <property type="entry name" value="Peptidase_M20"/>
    <property type="match status" value="1"/>
</dbReference>
<dbReference type="InterPro" id="IPR051458">
    <property type="entry name" value="Cyt/Met_Dipeptidase"/>
</dbReference>
<sequence>MTLEKMDDFILKHRDDYLNQLFNLLKIKSISTNEDEIRHCANVLKSEMETLGLDTQLIETGGNPVVYGELLNDKNRFTLLIYGHYDVQAVEPIELWDSNPFEPEIRDGRIYARGAGDNKGQLMAQLLGLKTYQALYGELPINVKFIFEGEEELGSVHLAEFVENHKALLEADLVYTSDGSSHNSGDPLILLGVRGVLILEMTAKGADFDNHSGNTGNIVPNPAWKLMRLLNTMRDDDGNVLVDGFYDKIRKPSDKEMELLKRLPYDQQDIAEKIGYEDLDMDGASYYHKLTMEPTFNIAGIESGYTGKNAKTIIPSTATVNMDIRLVADQDPEDVFKKIEEHVKEVDPSVTVTYKGAMRPSRTPAELEIVQAVTDAVAHAYGKEPLVQPSMPGSLPDYVWTEILNTPSIIMPYANFDQHNHSPNENLKVENFFAGIKCTCNLVRELGERNV</sequence>
<dbReference type="Proteomes" id="UP000647980">
    <property type="component" value="Unassembled WGS sequence"/>
</dbReference>
<organism evidence="5 6">
    <name type="scientific">Jeotgalicoccus nanhaiensis</name>
    <dbReference type="NCBI Taxonomy" id="568603"/>
    <lineage>
        <taxon>Bacteria</taxon>
        <taxon>Bacillati</taxon>
        <taxon>Bacillota</taxon>
        <taxon>Bacilli</taxon>
        <taxon>Bacillales</taxon>
        <taxon>Staphylococcaceae</taxon>
        <taxon>Jeotgalicoccus</taxon>
    </lineage>
</organism>
<dbReference type="NCBIfam" id="NF005034">
    <property type="entry name" value="PRK06446.1"/>
    <property type="match status" value="1"/>
</dbReference>
<dbReference type="Gene3D" id="3.40.630.10">
    <property type="entry name" value="Zn peptidases"/>
    <property type="match status" value="1"/>
</dbReference>
<evidence type="ECO:0000256" key="1">
    <source>
        <dbReference type="ARBA" id="ARBA00022670"/>
    </source>
</evidence>
<evidence type="ECO:0000313" key="6">
    <source>
        <dbReference type="Proteomes" id="UP000647980"/>
    </source>
</evidence>
<accession>A0ABR9XX11</accession>
<keyword evidence="3" id="KW-0378">Hydrolase</keyword>
<evidence type="ECO:0000313" key="5">
    <source>
        <dbReference type="EMBL" id="MBF0753481.1"/>
    </source>
</evidence>
<name>A0ABR9XX11_9STAP</name>
<evidence type="ECO:0000259" key="4">
    <source>
        <dbReference type="Pfam" id="PF07687"/>
    </source>
</evidence>
<dbReference type="InterPro" id="IPR036264">
    <property type="entry name" value="Bact_exopeptidase_dim_dom"/>
</dbReference>
<dbReference type="Pfam" id="PF07687">
    <property type="entry name" value="M20_dimer"/>
    <property type="match status" value="1"/>
</dbReference>